<feature type="region of interest" description="Disordered" evidence="1">
    <location>
        <begin position="1"/>
        <end position="197"/>
    </location>
</feature>
<sequence>MNSDLSPMSPSPPMNSNMNFHRATSNQDTRYRTHAPEPKRHESHPHRGKPPQMSSTPETEHPHNISSTNSPAPSTPMASSPPHTAHRDGKARALCNTTPACAQKRNRANTTEHRTQNGPLTPHQDRTNSPSKSHPGLAAPTMSPQPHPILGDRATTGNTGGKPPQNGTDKAPHQTHKSPLYPIEHAHPQGPTKPCES</sequence>
<feature type="compositionally biased region" description="Basic and acidic residues" evidence="1">
    <location>
        <begin position="29"/>
        <end position="40"/>
    </location>
</feature>
<comment type="caution">
    <text evidence="2">The sequence shown here is derived from an EMBL/GenBank/DDBJ whole genome shotgun (WGS) entry which is preliminary data.</text>
</comment>
<gene>
    <name evidence="2" type="ORF">AMECASPLE_008626</name>
</gene>
<evidence type="ECO:0000313" key="3">
    <source>
        <dbReference type="Proteomes" id="UP001469553"/>
    </source>
</evidence>
<accession>A0ABV0ZA08</accession>
<dbReference type="EMBL" id="JAHRIP010056892">
    <property type="protein sequence ID" value="MEQ2302627.1"/>
    <property type="molecule type" value="Genomic_DNA"/>
</dbReference>
<feature type="compositionally biased region" description="Low complexity" evidence="1">
    <location>
        <begin position="1"/>
        <end position="19"/>
    </location>
</feature>
<organism evidence="2 3">
    <name type="scientific">Ameca splendens</name>
    <dbReference type="NCBI Taxonomy" id="208324"/>
    <lineage>
        <taxon>Eukaryota</taxon>
        <taxon>Metazoa</taxon>
        <taxon>Chordata</taxon>
        <taxon>Craniata</taxon>
        <taxon>Vertebrata</taxon>
        <taxon>Euteleostomi</taxon>
        <taxon>Actinopterygii</taxon>
        <taxon>Neopterygii</taxon>
        <taxon>Teleostei</taxon>
        <taxon>Neoteleostei</taxon>
        <taxon>Acanthomorphata</taxon>
        <taxon>Ovalentaria</taxon>
        <taxon>Atherinomorphae</taxon>
        <taxon>Cyprinodontiformes</taxon>
        <taxon>Goodeidae</taxon>
        <taxon>Ameca</taxon>
    </lineage>
</organism>
<keyword evidence="3" id="KW-1185">Reference proteome</keyword>
<feature type="compositionally biased region" description="Low complexity" evidence="1">
    <location>
        <begin position="66"/>
        <end position="83"/>
    </location>
</feature>
<protein>
    <submittedName>
        <fullName evidence="2">Uncharacterized protein</fullName>
    </submittedName>
</protein>
<evidence type="ECO:0000313" key="2">
    <source>
        <dbReference type="EMBL" id="MEQ2302627.1"/>
    </source>
</evidence>
<name>A0ABV0ZA08_9TELE</name>
<evidence type="ECO:0000256" key="1">
    <source>
        <dbReference type="SAM" id="MobiDB-lite"/>
    </source>
</evidence>
<dbReference type="Proteomes" id="UP001469553">
    <property type="component" value="Unassembled WGS sequence"/>
</dbReference>
<proteinExistence type="predicted"/>
<reference evidence="2 3" key="1">
    <citation type="submission" date="2021-06" db="EMBL/GenBank/DDBJ databases">
        <authorList>
            <person name="Palmer J.M."/>
        </authorList>
    </citation>
    <scope>NUCLEOTIDE SEQUENCE [LARGE SCALE GENOMIC DNA]</scope>
    <source>
        <strain evidence="2 3">AS_MEX2019</strain>
        <tissue evidence="2">Muscle</tissue>
    </source>
</reference>